<organism evidence="2 3">
    <name type="scientific">Planktotalea frisia</name>
    <dbReference type="NCBI Taxonomy" id="696762"/>
    <lineage>
        <taxon>Bacteria</taxon>
        <taxon>Pseudomonadati</taxon>
        <taxon>Pseudomonadota</taxon>
        <taxon>Alphaproteobacteria</taxon>
        <taxon>Rhodobacterales</taxon>
        <taxon>Paracoccaceae</taxon>
        <taxon>Planktotalea</taxon>
    </lineage>
</organism>
<dbReference type="AlphaFoldDB" id="A0A1L9P0R8"/>
<feature type="transmembrane region" description="Helical" evidence="1">
    <location>
        <begin position="21"/>
        <end position="42"/>
    </location>
</feature>
<gene>
    <name evidence="2" type="ORF">PFRI_06810</name>
</gene>
<keyword evidence="1" id="KW-0472">Membrane</keyword>
<dbReference type="STRING" id="696762.PFRI_06810"/>
<feature type="transmembrane region" description="Helical" evidence="1">
    <location>
        <begin position="109"/>
        <end position="130"/>
    </location>
</feature>
<sequence>MVKRRRGPSNIGSSRHALFFFAVYVIGALILIFEKTIVYAFFEPSSSVPKAIIIVTALILMGGYVIFVTLVPATKLRTDVAADNIYYLGFLYTLTSLAVALSVDSPDAILANFGVAIVSTLIGIAARVGLNQLRVDPADIEEASRLELAEATRRVKSEMTETVSQLSDFRQLSLQVLAEGYADIQKNVEEISEKVLRSVEELAEHSAKPLLELAEKTKDANIEATSAIASVTESNRELTAANRKAIEKIDEVSSALVKLTKHYADTGIIDDKIVASLREQLVKVQAELVEGRQEGIDELKAAFDQFNEQASIDYSAPAKRYVQSSVETTEGNTGDVAEERKTRDSAALSSAQSFVKSSYMQTFMHMGSAIVYRGQGKGYFVNDKQYLTLAEAKSAIERKLKFVADRS</sequence>
<proteinExistence type="predicted"/>
<feature type="transmembrane region" description="Helical" evidence="1">
    <location>
        <begin position="85"/>
        <end position="103"/>
    </location>
</feature>
<protein>
    <submittedName>
        <fullName evidence="2">Uncharacterized protein</fullName>
    </submittedName>
</protein>
<dbReference type="RefSeq" id="WP_072629350.1">
    <property type="nucleotide sequence ID" value="NZ_QKZM01000143.1"/>
</dbReference>
<accession>A0A1L9P0R8</accession>
<keyword evidence="1" id="KW-1133">Transmembrane helix</keyword>
<keyword evidence="3" id="KW-1185">Reference proteome</keyword>
<evidence type="ECO:0000313" key="3">
    <source>
        <dbReference type="Proteomes" id="UP000184514"/>
    </source>
</evidence>
<evidence type="ECO:0000256" key="1">
    <source>
        <dbReference type="SAM" id="Phobius"/>
    </source>
</evidence>
<evidence type="ECO:0000313" key="2">
    <source>
        <dbReference type="EMBL" id="OJI95081.1"/>
    </source>
</evidence>
<dbReference type="EMBL" id="MLCB01000058">
    <property type="protein sequence ID" value="OJI95081.1"/>
    <property type="molecule type" value="Genomic_DNA"/>
</dbReference>
<reference evidence="2 3" key="1">
    <citation type="submission" date="2016-10" db="EMBL/GenBank/DDBJ databases">
        <title>Genome sequence of Planktotalea frisia SH6-1.</title>
        <authorList>
            <person name="Poehlein A."/>
            <person name="Bakenhus I."/>
            <person name="Voget S."/>
            <person name="Brinkhoff T."/>
            <person name="Simon M."/>
        </authorList>
    </citation>
    <scope>NUCLEOTIDE SEQUENCE [LARGE SCALE GENOMIC DNA]</scope>
    <source>
        <strain evidence="2 3">SH6-1</strain>
    </source>
</reference>
<name>A0A1L9P0R8_9RHOB</name>
<keyword evidence="1" id="KW-0812">Transmembrane</keyword>
<feature type="transmembrane region" description="Helical" evidence="1">
    <location>
        <begin position="48"/>
        <end position="73"/>
    </location>
</feature>
<comment type="caution">
    <text evidence="2">The sequence shown here is derived from an EMBL/GenBank/DDBJ whole genome shotgun (WGS) entry which is preliminary data.</text>
</comment>
<dbReference type="Proteomes" id="UP000184514">
    <property type="component" value="Unassembled WGS sequence"/>
</dbReference>